<name>A0A0A9H1G2_ARUDO</name>
<reference evidence="1" key="1">
    <citation type="submission" date="2014-09" db="EMBL/GenBank/DDBJ databases">
        <authorList>
            <person name="Magalhaes I.L.F."/>
            <person name="Oliveira U."/>
            <person name="Santos F.R."/>
            <person name="Vidigal T.H.D.A."/>
            <person name="Brescovit A.D."/>
            <person name="Santos A.J."/>
        </authorList>
    </citation>
    <scope>NUCLEOTIDE SEQUENCE</scope>
    <source>
        <tissue evidence="1">Shoot tissue taken approximately 20 cm above the soil surface</tissue>
    </source>
</reference>
<proteinExistence type="predicted"/>
<dbReference type="AlphaFoldDB" id="A0A0A9H1G2"/>
<accession>A0A0A9H1G2</accession>
<sequence length="34" mass="3747">MGMCSGSLWANASWDVTIGGPWPSCLRSIETYNR</sequence>
<evidence type="ECO:0000313" key="1">
    <source>
        <dbReference type="EMBL" id="JAE29614.1"/>
    </source>
</evidence>
<organism evidence="1">
    <name type="scientific">Arundo donax</name>
    <name type="common">Giant reed</name>
    <name type="synonym">Donax arundinaceus</name>
    <dbReference type="NCBI Taxonomy" id="35708"/>
    <lineage>
        <taxon>Eukaryota</taxon>
        <taxon>Viridiplantae</taxon>
        <taxon>Streptophyta</taxon>
        <taxon>Embryophyta</taxon>
        <taxon>Tracheophyta</taxon>
        <taxon>Spermatophyta</taxon>
        <taxon>Magnoliopsida</taxon>
        <taxon>Liliopsida</taxon>
        <taxon>Poales</taxon>
        <taxon>Poaceae</taxon>
        <taxon>PACMAD clade</taxon>
        <taxon>Arundinoideae</taxon>
        <taxon>Arundineae</taxon>
        <taxon>Arundo</taxon>
    </lineage>
</organism>
<dbReference type="EMBL" id="GBRH01168282">
    <property type="protein sequence ID" value="JAE29614.1"/>
    <property type="molecule type" value="Transcribed_RNA"/>
</dbReference>
<reference evidence="1" key="2">
    <citation type="journal article" date="2015" name="Data Brief">
        <title>Shoot transcriptome of the giant reed, Arundo donax.</title>
        <authorList>
            <person name="Barrero R.A."/>
            <person name="Guerrero F.D."/>
            <person name="Moolhuijzen P."/>
            <person name="Goolsby J.A."/>
            <person name="Tidwell J."/>
            <person name="Bellgard S.E."/>
            <person name="Bellgard M.I."/>
        </authorList>
    </citation>
    <scope>NUCLEOTIDE SEQUENCE</scope>
    <source>
        <tissue evidence="1">Shoot tissue taken approximately 20 cm above the soil surface</tissue>
    </source>
</reference>
<protein>
    <submittedName>
        <fullName evidence="1">Uncharacterized protein</fullName>
    </submittedName>
</protein>